<dbReference type="Pfam" id="PF17288">
    <property type="entry name" value="Terminase_3C"/>
    <property type="match status" value="1"/>
</dbReference>
<dbReference type="PANTHER" id="PTHR39184:SF1">
    <property type="entry name" value="PBSX PHAGE TERMINASE LARGE SUBUNIT"/>
    <property type="match status" value="1"/>
</dbReference>
<reference evidence="4" key="1">
    <citation type="submission" date="2017-06" db="EMBL/GenBank/DDBJ databases">
        <title>Capnocytophaga spp. assemblies.</title>
        <authorList>
            <person name="Gulvik C.A."/>
        </authorList>
    </citation>
    <scope>NUCLEOTIDE SEQUENCE [LARGE SCALE GENOMIC DNA]</scope>
    <source>
        <strain evidence="4">H4486</strain>
    </source>
</reference>
<proteinExistence type="predicted"/>
<dbReference type="RefSeq" id="WP_095901257.1">
    <property type="nucleotide sequence ID" value="NZ_CP022383.1"/>
</dbReference>
<dbReference type="SUPFAM" id="SSF52540">
    <property type="entry name" value="P-loop containing nucleoside triphosphate hydrolases"/>
    <property type="match status" value="1"/>
</dbReference>
<dbReference type="Gene3D" id="3.40.50.300">
    <property type="entry name" value="P-loop containing nucleotide triphosphate hydrolases"/>
    <property type="match status" value="1"/>
</dbReference>
<organism evidence="3 4">
    <name type="scientific">Capnocytophaga sputigena</name>
    <dbReference type="NCBI Taxonomy" id="1019"/>
    <lineage>
        <taxon>Bacteria</taxon>
        <taxon>Pseudomonadati</taxon>
        <taxon>Bacteroidota</taxon>
        <taxon>Flavobacteriia</taxon>
        <taxon>Flavobacteriales</taxon>
        <taxon>Flavobacteriaceae</taxon>
        <taxon>Capnocytophaga</taxon>
    </lineage>
</organism>
<feature type="domain" description="Phage terminase large subunit C-terminal" evidence="2">
    <location>
        <begin position="277"/>
        <end position="412"/>
    </location>
</feature>
<evidence type="ECO:0000313" key="3">
    <source>
        <dbReference type="EMBL" id="ATA79314.1"/>
    </source>
</evidence>
<evidence type="ECO:0000259" key="1">
    <source>
        <dbReference type="Pfam" id="PF04466"/>
    </source>
</evidence>
<dbReference type="Gene3D" id="3.30.420.280">
    <property type="match status" value="1"/>
</dbReference>
<accession>A0A250F2D5</accession>
<dbReference type="AlphaFoldDB" id="A0A250F2D5"/>
<dbReference type="PANTHER" id="PTHR39184">
    <property type="match status" value="1"/>
</dbReference>
<dbReference type="InterPro" id="IPR052380">
    <property type="entry name" value="Viral_DNA_packaging_terminase"/>
</dbReference>
<feature type="domain" description="Phage terminase large subunit N-terminal" evidence="1">
    <location>
        <begin position="17"/>
        <end position="220"/>
    </location>
</feature>
<dbReference type="EMBL" id="CP022383">
    <property type="protein sequence ID" value="ATA79314.1"/>
    <property type="molecule type" value="Genomic_DNA"/>
</dbReference>
<protein>
    <submittedName>
        <fullName evidence="3">Terminase</fullName>
    </submittedName>
</protein>
<evidence type="ECO:0000259" key="2">
    <source>
        <dbReference type="Pfam" id="PF17288"/>
    </source>
</evidence>
<dbReference type="InterPro" id="IPR035413">
    <property type="entry name" value="Terminase_L_C"/>
</dbReference>
<evidence type="ECO:0000313" key="4">
    <source>
        <dbReference type="Proteomes" id="UP000217334"/>
    </source>
</evidence>
<dbReference type="InterPro" id="IPR027417">
    <property type="entry name" value="P-loop_NTPase"/>
</dbReference>
<sequence length="432" mass="48894">MIKTQPVYNPLYLNKDKFIIILSGGRGSGKSYNASTFLERLSFEAGHKILFSRYTMVSAHSSIIPEFEEKIEAEGTQAYFNITKTAIKNTFSGSEILFKGIKTSSGNQTANLKSLHGITTFVGDEMEEWLSEEDYEKLILSIRQKGKQLRVILILNPSNAEHFIYKKYIEKTHKIVNIDGVEVQISTHPDVLHIHTTYFDNIENLNEQFFKQIDEIKAQSLAQATDEQGNFSQSMFNKTKYAQKIIGRWADVSEGVIFTDWEIGEFDTSLPYGYGQDYGFSIDPDTLIKVAVDNRSKIIYIDEKYYNNKQLSSDGLYQLNSTLIDRSDDLIVADSAEPRLIADLRDKGLNIEPCEKGAGSVSAGITTMLNYKLVVTPNSFNVMKELKNYAWNDKKAGIPIDNHNHAIDAIRYITMKLLSGTNNNLYQLASMI</sequence>
<gene>
    <name evidence="3" type="ORF">CGC59_06315</name>
</gene>
<dbReference type="Proteomes" id="UP000217334">
    <property type="component" value="Chromosome"/>
</dbReference>
<name>A0A250F2D5_CAPSP</name>
<dbReference type="Pfam" id="PF04466">
    <property type="entry name" value="Terminase_3"/>
    <property type="match status" value="1"/>
</dbReference>
<dbReference type="InterPro" id="IPR035412">
    <property type="entry name" value="Terminase_L_N"/>
</dbReference>